<evidence type="ECO:0000313" key="3">
    <source>
        <dbReference type="EMBL" id="RYR35216.1"/>
    </source>
</evidence>
<keyword evidence="1" id="KW-0175">Coiled coil</keyword>
<reference evidence="3 4" key="1">
    <citation type="submission" date="2019-01" db="EMBL/GenBank/DDBJ databases">
        <title>Sequencing of cultivated peanut Arachis hypogaea provides insights into genome evolution and oil improvement.</title>
        <authorList>
            <person name="Chen X."/>
        </authorList>
    </citation>
    <scope>NUCLEOTIDE SEQUENCE [LARGE SCALE GENOMIC DNA]</scope>
    <source>
        <strain evidence="4">cv. Fuhuasheng</strain>
        <tissue evidence="3">Leaves</tissue>
    </source>
</reference>
<protein>
    <submittedName>
        <fullName evidence="3">Uncharacterized protein</fullName>
    </submittedName>
</protein>
<feature type="region of interest" description="Disordered" evidence="2">
    <location>
        <begin position="66"/>
        <end position="87"/>
    </location>
</feature>
<sequence length="249" mass="27636">MGGQEKKIDQRTRKEIITAFTVSSHHKYAGIDLMQNCDLPPPSKVFVGPDETIVFPMNRACDAVGKEGEEEQRDGRHYGTYGGENGGGDDRDKIELLKALRASQTRAREAEKKAAVLRKERDGLSVALVEEAMQLFAYRQHVRLLELQVLHLRSLWPEKKHVNCCADTIGSSSMEDGSASDGERSNVGTSVGTTGVDHALESIHNIREAFPELWEANEKHEIVKYNVAIAASVIAQFKIQVYSLVPCFV</sequence>
<dbReference type="PANTHER" id="PTHR33868">
    <property type="entry name" value="EXPRESSED PROTEIN"/>
    <property type="match status" value="1"/>
</dbReference>
<dbReference type="Proteomes" id="UP000289738">
    <property type="component" value="Chromosome A10"/>
</dbReference>
<comment type="caution">
    <text evidence="3">The sequence shown here is derived from an EMBL/GenBank/DDBJ whole genome shotgun (WGS) entry which is preliminary data.</text>
</comment>
<gene>
    <name evidence="3" type="ORF">Ahy_A10g050355</name>
</gene>
<dbReference type="EMBL" id="SDMP01000010">
    <property type="protein sequence ID" value="RYR35216.1"/>
    <property type="molecule type" value="Genomic_DNA"/>
</dbReference>
<feature type="coiled-coil region" evidence="1">
    <location>
        <begin position="93"/>
        <end position="127"/>
    </location>
</feature>
<name>A0A445B989_ARAHY</name>
<evidence type="ECO:0000256" key="1">
    <source>
        <dbReference type="SAM" id="Coils"/>
    </source>
</evidence>
<organism evidence="3 4">
    <name type="scientific">Arachis hypogaea</name>
    <name type="common">Peanut</name>
    <dbReference type="NCBI Taxonomy" id="3818"/>
    <lineage>
        <taxon>Eukaryota</taxon>
        <taxon>Viridiplantae</taxon>
        <taxon>Streptophyta</taxon>
        <taxon>Embryophyta</taxon>
        <taxon>Tracheophyta</taxon>
        <taxon>Spermatophyta</taxon>
        <taxon>Magnoliopsida</taxon>
        <taxon>eudicotyledons</taxon>
        <taxon>Gunneridae</taxon>
        <taxon>Pentapetalae</taxon>
        <taxon>rosids</taxon>
        <taxon>fabids</taxon>
        <taxon>Fabales</taxon>
        <taxon>Fabaceae</taxon>
        <taxon>Papilionoideae</taxon>
        <taxon>50 kb inversion clade</taxon>
        <taxon>dalbergioids sensu lato</taxon>
        <taxon>Dalbergieae</taxon>
        <taxon>Pterocarpus clade</taxon>
        <taxon>Arachis</taxon>
    </lineage>
</organism>
<dbReference type="PANTHER" id="PTHR33868:SF10">
    <property type="entry name" value="OS08G0483100 PROTEIN"/>
    <property type="match status" value="1"/>
</dbReference>
<dbReference type="STRING" id="3818.A0A445B989"/>
<evidence type="ECO:0000256" key="2">
    <source>
        <dbReference type="SAM" id="MobiDB-lite"/>
    </source>
</evidence>
<proteinExistence type="predicted"/>
<dbReference type="AlphaFoldDB" id="A0A445B989"/>
<keyword evidence="4" id="KW-1185">Reference proteome</keyword>
<accession>A0A445B989</accession>
<evidence type="ECO:0000313" key="4">
    <source>
        <dbReference type="Proteomes" id="UP000289738"/>
    </source>
</evidence>